<dbReference type="SUPFAM" id="SSF89872">
    <property type="entry name" value="Inhibitor of vertebrate lysozyme, Ivy"/>
    <property type="match status" value="1"/>
</dbReference>
<dbReference type="AlphaFoldDB" id="A0A369XND7"/>
<accession>A0A369XND7</accession>
<dbReference type="InterPro" id="IPR036501">
    <property type="entry name" value="Inhibitor_vert_lysozyme_sf"/>
</dbReference>
<sequence length="169" mass="18017">MPRAFLTIALASLLLVPSFVPTFAAALDSSLDAYVGQQPEALLKAKPEFAKAYRSAVGELDFPAWTQRLAAGKRAERVDINGTAYVLTSACSSAGCLDEHLYILFDPQSGRASGLFYLPPASDDPGDTRTAFSRWYGMPADKATAQAIGAFLLERAATDAQTLANPAKQ</sequence>
<reference evidence="2 3" key="1">
    <citation type="submission" date="2018-05" db="EMBL/GenBank/DDBJ databases">
        <title>Integrated omic analyses show evidence that a Ca. Accumulibacter phosphatis strain performs denitrification under micro-aerobic conditions.</title>
        <authorList>
            <person name="Camejo P.Y."/>
            <person name="Katherine M.D."/>
            <person name="Daniel N.R."/>
        </authorList>
    </citation>
    <scope>NUCLEOTIDE SEQUENCE [LARGE SCALE GENOMIC DNA]</scope>
    <source>
        <strain evidence="2">UW-LDO-IC</strain>
    </source>
</reference>
<proteinExistence type="predicted"/>
<evidence type="ECO:0000313" key="3">
    <source>
        <dbReference type="Proteomes" id="UP000253831"/>
    </source>
</evidence>
<evidence type="ECO:0000256" key="1">
    <source>
        <dbReference type="SAM" id="SignalP"/>
    </source>
</evidence>
<feature type="signal peptide" evidence="1">
    <location>
        <begin position="1"/>
        <end position="24"/>
    </location>
</feature>
<comment type="caution">
    <text evidence="2">The sequence shown here is derived from an EMBL/GenBank/DDBJ whole genome shotgun (WGS) entry which is preliminary data.</text>
</comment>
<feature type="chain" id="PRO_5017051700" description="C-lysozyme inhibitor" evidence="1">
    <location>
        <begin position="25"/>
        <end position="169"/>
    </location>
</feature>
<gene>
    <name evidence="2" type="ORF">DVS81_06005</name>
</gene>
<dbReference type="Proteomes" id="UP000253831">
    <property type="component" value="Unassembled WGS sequence"/>
</dbReference>
<organism evidence="2 3">
    <name type="scientific">Candidatus Accumulibacter meliphilus</name>
    <dbReference type="NCBI Taxonomy" id="2211374"/>
    <lineage>
        <taxon>Bacteria</taxon>
        <taxon>Pseudomonadati</taxon>
        <taxon>Pseudomonadota</taxon>
        <taxon>Betaproteobacteria</taxon>
        <taxon>Candidatus Accumulibacter</taxon>
    </lineage>
</organism>
<dbReference type="Pfam" id="PF08816">
    <property type="entry name" value="Ivy"/>
    <property type="match status" value="1"/>
</dbReference>
<keyword evidence="1" id="KW-0732">Signal</keyword>
<evidence type="ECO:0008006" key="4">
    <source>
        <dbReference type="Google" id="ProtNLM"/>
    </source>
</evidence>
<name>A0A369XND7_9PROT</name>
<dbReference type="Gene3D" id="3.40.1420.10">
    <property type="entry name" value="Inhibitor of vertebrate lysozyme"/>
    <property type="match status" value="1"/>
</dbReference>
<evidence type="ECO:0000313" key="2">
    <source>
        <dbReference type="EMBL" id="RDE51474.1"/>
    </source>
</evidence>
<protein>
    <recommendedName>
        <fullName evidence="4">C-lysozyme inhibitor</fullName>
    </recommendedName>
</protein>
<dbReference type="EMBL" id="QPGA01000007">
    <property type="protein sequence ID" value="RDE51474.1"/>
    <property type="molecule type" value="Genomic_DNA"/>
</dbReference>